<keyword evidence="3" id="KW-1185">Reference proteome</keyword>
<accession>A0A1G8F0Y3</accession>
<evidence type="ECO:0000313" key="2">
    <source>
        <dbReference type="EMBL" id="SDH75744.1"/>
    </source>
</evidence>
<sequence length="150" mass="15932">MNLKHMSAGIAAAFASAMFLAQSAQAAQLIATVDVVNQGQRALDLTSSSWSLAGESAASYRVTPGTFAVVNIPLNNPTVDQASFRYSSAHKVCLFRLGHDMRPSQSGGNVTILPRYWADAQSQGSEPATCRAKVLNNTPGRGYAVQVEMN</sequence>
<dbReference type="AlphaFoldDB" id="A0A1G8F0Y3"/>
<protein>
    <submittedName>
        <fullName evidence="2">Uncharacterized protein</fullName>
    </submittedName>
</protein>
<evidence type="ECO:0000313" key="3">
    <source>
        <dbReference type="Proteomes" id="UP000182894"/>
    </source>
</evidence>
<dbReference type="EMBL" id="FNCO01000008">
    <property type="protein sequence ID" value="SDH75744.1"/>
    <property type="molecule type" value="Genomic_DNA"/>
</dbReference>
<organism evidence="2 3">
    <name type="scientific">Pseudomonas abietaniphila</name>
    <dbReference type="NCBI Taxonomy" id="89065"/>
    <lineage>
        <taxon>Bacteria</taxon>
        <taxon>Pseudomonadati</taxon>
        <taxon>Pseudomonadota</taxon>
        <taxon>Gammaproteobacteria</taxon>
        <taxon>Pseudomonadales</taxon>
        <taxon>Pseudomonadaceae</taxon>
        <taxon>Pseudomonas</taxon>
    </lineage>
</organism>
<name>A0A1G8F0Y3_9PSED</name>
<keyword evidence="1" id="KW-0732">Signal</keyword>
<dbReference type="STRING" id="89065.SAMN05216605_10854"/>
<dbReference type="RefSeq" id="WP_143024404.1">
    <property type="nucleotide sequence ID" value="NZ_FNCO01000008.1"/>
</dbReference>
<feature type="chain" id="PRO_5010205085" evidence="1">
    <location>
        <begin position="27"/>
        <end position="150"/>
    </location>
</feature>
<dbReference type="Proteomes" id="UP000182894">
    <property type="component" value="Unassembled WGS sequence"/>
</dbReference>
<evidence type="ECO:0000256" key="1">
    <source>
        <dbReference type="SAM" id="SignalP"/>
    </source>
</evidence>
<feature type="signal peptide" evidence="1">
    <location>
        <begin position="1"/>
        <end position="26"/>
    </location>
</feature>
<proteinExistence type="predicted"/>
<reference evidence="3" key="1">
    <citation type="submission" date="2016-10" db="EMBL/GenBank/DDBJ databases">
        <authorList>
            <person name="Varghese N."/>
            <person name="Submissions S."/>
        </authorList>
    </citation>
    <scope>NUCLEOTIDE SEQUENCE [LARGE SCALE GENOMIC DNA]</scope>
    <source>
        <strain evidence="3">ATCC 700689</strain>
    </source>
</reference>
<gene>
    <name evidence="2" type="ORF">SAMN05216605_10854</name>
</gene>